<accession>A0A1I0N3Z8</accession>
<name>A0A1I0N3Z8_9EURY</name>
<sequence>MGNESPTEACGRCSMTTVVDAAVDEDEGRDPFGDDRIEVEESELTRVNPVAWTRRVTARLNDAVEQFAYGR</sequence>
<reference evidence="1 2" key="1">
    <citation type="submission" date="2016-10" db="EMBL/GenBank/DDBJ databases">
        <authorList>
            <person name="de Groot N.N."/>
        </authorList>
    </citation>
    <scope>NUCLEOTIDE SEQUENCE [LARGE SCALE GENOMIC DNA]</scope>
    <source>
        <strain evidence="1 2">CGMCC 1.5337</strain>
    </source>
</reference>
<protein>
    <submittedName>
        <fullName evidence="1">Uncharacterized protein</fullName>
    </submittedName>
</protein>
<gene>
    <name evidence="1" type="ORF">SAMN04487945_0588</name>
</gene>
<dbReference type="InterPro" id="IPR058320">
    <property type="entry name" value="DUF8007"/>
</dbReference>
<dbReference type="OrthoDB" id="165777at2157"/>
<evidence type="ECO:0000313" key="2">
    <source>
        <dbReference type="Proteomes" id="UP000198518"/>
    </source>
</evidence>
<dbReference type="STRING" id="355548.SAMN04487945_0588"/>
<proteinExistence type="predicted"/>
<evidence type="ECO:0000313" key="1">
    <source>
        <dbReference type="EMBL" id="SEV95758.1"/>
    </source>
</evidence>
<dbReference type="AlphaFoldDB" id="A0A1I0N3Z8"/>
<organism evidence="1 2">
    <name type="scientific">Halobacterium jilantaiense</name>
    <dbReference type="NCBI Taxonomy" id="355548"/>
    <lineage>
        <taxon>Archaea</taxon>
        <taxon>Methanobacteriati</taxon>
        <taxon>Methanobacteriota</taxon>
        <taxon>Stenosarchaea group</taxon>
        <taxon>Halobacteria</taxon>
        <taxon>Halobacteriales</taxon>
        <taxon>Halobacteriaceae</taxon>
        <taxon>Halobacterium</taxon>
    </lineage>
</organism>
<dbReference type="Pfam" id="PF26029">
    <property type="entry name" value="DUF8007"/>
    <property type="match status" value="1"/>
</dbReference>
<dbReference type="Proteomes" id="UP000198518">
    <property type="component" value="Unassembled WGS sequence"/>
</dbReference>
<dbReference type="RefSeq" id="WP_089667897.1">
    <property type="nucleotide sequence ID" value="NZ_FOJA01000001.1"/>
</dbReference>
<dbReference type="EMBL" id="FOJA01000001">
    <property type="protein sequence ID" value="SEV95758.1"/>
    <property type="molecule type" value="Genomic_DNA"/>
</dbReference>
<keyword evidence="2" id="KW-1185">Reference proteome</keyword>